<sequence length="263" mass="28748">MLNIPLHSVDATPRPVLAIASDYPLGKLLSAHAHRRAQFLYGMSGLMEVETEDGAWVIPPYSGVWIPPGKRHRVLMRGVSTRSLYIEPDVPVRDSALCEAVVVSPLLHQLLLASAAVPALYDEQGRDGDLVRLLLLELRSAPSLPLFAPFPRDARLAELCREFMREPGIGVLEDDWAALLSCSARTFRRLFRQQTGLSFGAWRQQACLLAAVTRLAAGTPVTRVALELGYDSPSAFSSMFRRCLGSAPSAYLRALNVAEEGAA</sequence>
<evidence type="ECO:0000313" key="6">
    <source>
        <dbReference type="EMBL" id="MBB4866296.1"/>
    </source>
</evidence>
<dbReference type="InterPro" id="IPR014710">
    <property type="entry name" value="RmlC-like_jellyroll"/>
</dbReference>
<dbReference type="InterPro" id="IPR011051">
    <property type="entry name" value="RmlC_Cupin_sf"/>
</dbReference>
<keyword evidence="4" id="KW-0804">Transcription</keyword>
<comment type="caution">
    <text evidence="6">The sequence shown here is derived from an EMBL/GenBank/DDBJ whole genome shotgun (WGS) entry which is preliminary data.</text>
</comment>
<dbReference type="SUPFAM" id="SSF46689">
    <property type="entry name" value="Homeodomain-like"/>
    <property type="match status" value="1"/>
</dbReference>
<dbReference type="CDD" id="cd06124">
    <property type="entry name" value="cupin_NimR-like_N"/>
    <property type="match status" value="1"/>
</dbReference>
<evidence type="ECO:0000256" key="3">
    <source>
        <dbReference type="ARBA" id="ARBA00023125"/>
    </source>
</evidence>
<dbReference type="Proteomes" id="UP000566995">
    <property type="component" value="Unassembled WGS sequence"/>
</dbReference>
<dbReference type="FunFam" id="1.10.10.60:FF:000132">
    <property type="entry name" value="AraC family transcriptional regulator"/>
    <property type="match status" value="1"/>
</dbReference>
<dbReference type="Gene3D" id="2.60.120.10">
    <property type="entry name" value="Jelly Rolls"/>
    <property type="match status" value="1"/>
</dbReference>
<keyword evidence="2" id="KW-0805">Transcription regulation</keyword>
<accession>A0A7W7KPH5</accession>
<dbReference type="EMBL" id="JACHLI010000026">
    <property type="protein sequence ID" value="MBB4866296.1"/>
    <property type="molecule type" value="Genomic_DNA"/>
</dbReference>
<dbReference type="Pfam" id="PF12833">
    <property type="entry name" value="HTH_18"/>
    <property type="match status" value="1"/>
</dbReference>
<keyword evidence="1" id="KW-0678">Repressor</keyword>
<evidence type="ECO:0000313" key="7">
    <source>
        <dbReference type="Proteomes" id="UP000566995"/>
    </source>
</evidence>
<dbReference type="AlphaFoldDB" id="A0A7W7KPH5"/>
<dbReference type="GO" id="GO:0003700">
    <property type="term" value="F:DNA-binding transcription factor activity"/>
    <property type="evidence" value="ECO:0007669"/>
    <property type="project" value="InterPro"/>
</dbReference>
<dbReference type="SUPFAM" id="SSF51182">
    <property type="entry name" value="RmlC-like cupins"/>
    <property type="match status" value="1"/>
</dbReference>
<dbReference type="GO" id="GO:0043565">
    <property type="term" value="F:sequence-specific DNA binding"/>
    <property type="evidence" value="ECO:0007669"/>
    <property type="project" value="InterPro"/>
</dbReference>
<evidence type="ECO:0000256" key="4">
    <source>
        <dbReference type="ARBA" id="ARBA00023163"/>
    </source>
</evidence>
<feature type="domain" description="HTH araC/xylS-type" evidence="5">
    <location>
        <begin position="154"/>
        <end position="254"/>
    </location>
</feature>
<reference evidence="6 7" key="1">
    <citation type="submission" date="2020-08" db="EMBL/GenBank/DDBJ databases">
        <title>Functional genomics of gut bacteria from endangered species of beetles.</title>
        <authorList>
            <person name="Carlos-Shanley C."/>
        </authorList>
    </citation>
    <scope>NUCLEOTIDE SEQUENCE [LARGE SCALE GENOMIC DNA]</scope>
    <source>
        <strain evidence="6 7">S00179</strain>
    </source>
</reference>
<evidence type="ECO:0000259" key="5">
    <source>
        <dbReference type="PROSITE" id="PS01124"/>
    </source>
</evidence>
<evidence type="ECO:0000256" key="2">
    <source>
        <dbReference type="ARBA" id="ARBA00023015"/>
    </source>
</evidence>
<evidence type="ECO:0000256" key="1">
    <source>
        <dbReference type="ARBA" id="ARBA00022491"/>
    </source>
</evidence>
<dbReference type="Gene3D" id="1.10.10.60">
    <property type="entry name" value="Homeodomain-like"/>
    <property type="match status" value="1"/>
</dbReference>
<dbReference type="RefSeq" id="WP_184594643.1">
    <property type="nucleotide sequence ID" value="NZ_JACHLI010000026.1"/>
</dbReference>
<dbReference type="InterPro" id="IPR020449">
    <property type="entry name" value="Tscrpt_reg_AraC-type_HTH"/>
</dbReference>
<dbReference type="PANTHER" id="PTHR11019">
    <property type="entry name" value="HTH-TYPE TRANSCRIPTIONAL REGULATOR NIMR"/>
    <property type="match status" value="1"/>
</dbReference>
<dbReference type="InterPro" id="IPR009057">
    <property type="entry name" value="Homeodomain-like_sf"/>
</dbReference>
<dbReference type="InterPro" id="IPR018060">
    <property type="entry name" value="HTH_AraC"/>
</dbReference>
<dbReference type="PROSITE" id="PS01124">
    <property type="entry name" value="HTH_ARAC_FAMILY_2"/>
    <property type="match status" value="1"/>
</dbReference>
<dbReference type="PRINTS" id="PR00032">
    <property type="entry name" value="HTHARAC"/>
</dbReference>
<name>A0A7W7KPH5_PSENT</name>
<dbReference type="PANTHER" id="PTHR11019:SF159">
    <property type="entry name" value="TRANSCRIPTIONAL REGULATOR-RELATED"/>
    <property type="match status" value="1"/>
</dbReference>
<gene>
    <name evidence="6" type="ORF">HNP46_005201</name>
</gene>
<keyword evidence="3 6" id="KW-0238">DNA-binding</keyword>
<protein>
    <submittedName>
        <fullName evidence="6">AraC-like DNA-binding protein</fullName>
    </submittedName>
</protein>
<organism evidence="6 7">
    <name type="scientific">Pseudomonas nitroreducens</name>
    <dbReference type="NCBI Taxonomy" id="46680"/>
    <lineage>
        <taxon>Bacteria</taxon>
        <taxon>Pseudomonadati</taxon>
        <taxon>Pseudomonadota</taxon>
        <taxon>Gammaproteobacteria</taxon>
        <taxon>Pseudomonadales</taxon>
        <taxon>Pseudomonadaceae</taxon>
        <taxon>Pseudomonas</taxon>
    </lineage>
</organism>
<dbReference type="SMART" id="SM00342">
    <property type="entry name" value="HTH_ARAC"/>
    <property type="match status" value="1"/>
</dbReference>
<proteinExistence type="predicted"/>